<sequence>MHKRVDRKVKPVPGVFPEDARVTRTIPRDPLLTLPELPHCPPDFTPGERMGFEELKLLNINSNGDLWDEEVKLIQYVMKLNETAFAFKEEQRGTFSREYFSDYIIPVLPHVPWEHKNIPIPPGIRDEVIQFLKDKCAAGTYEDSQASYHCRWFCFIVSNRSMP</sequence>
<reference evidence="1 2" key="1">
    <citation type="submission" date="2018-06" db="EMBL/GenBank/DDBJ databases">
        <title>A transcriptomic atlas of mushroom development highlights an independent origin of complex multicellularity.</title>
        <authorList>
            <consortium name="DOE Joint Genome Institute"/>
            <person name="Krizsan K."/>
            <person name="Almasi E."/>
            <person name="Merenyi Z."/>
            <person name="Sahu N."/>
            <person name="Viragh M."/>
            <person name="Koszo T."/>
            <person name="Mondo S."/>
            <person name="Kiss B."/>
            <person name="Balint B."/>
            <person name="Kues U."/>
            <person name="Barry K."/>
            <person name="Hegedus J.C."/>
            <person name="Henrissat B."/>
            <person name="Johnson J."/>
            <person name="Lipzen A."/>
            <person name="Ohm R."/>
            <person name="Nagy I."/>
            <person name="Pangilinan J."/>
            <person name="Yan J."/>
            <person name="Xiong Y."/>
            <person name="Grigoriev I.V."/>
            <person name="Hibbett D.S."/>
            <person name="Nagy L.G."/>
        </authorList>
    </citation>
    <scope>NUCLEOTIDE SEQUENCE [LARGE SCALE GENOMIC DNA]</scope>
    <source>
        <strain evidence="1 2">SZMC22713</strain>
    </source>
</reference>
<organism evidence="1 2">
    <name type="scientific">Rickenella mellea</name>
    <dbReference type="NCBI Taxonomy" id="50990"/>
    <lineage>
        <taxon>Eukaryota</taxon>
        <taxon>Fungi</taxon>
        <taxon>Dikarya</taxon>
        <taxon>Basidiomycota</taxon>
        <taxon>Agaricomycotina</taxon>
        <taxon>Agaricomycetes</taxon>
        <taxon>Hymenochaetales</taxon>
        <taxon>Rickenellaceae</taxon>
        <taxon>Rickenella</taxon>
    </lineage>
</organism>
<protein>
    <submittedName>
        <fullName evidence="1">Uncharacterized protein</fullName>
    </submittedName>
</protein>
<dbReference type="AlphaFoldDB" id="A0A4Y7QC54"/>
<accession>A0A4Y7QC54</accession>
<dbReference type="STRING" id="50990.A0A4Y7QC54"/>
<dbReference type="OrthoDB" id="5599163at2759"/>
<dbReference type="Proteomes" id="UP000294933">
    <property type="component" value="Unassembled WGS sequence"/>
</dbReference>
<name>A0A4Y7QC54_9AGAM</name>
<evidence type="ECO:0000313" key="2">
    <source>
        <dbReference type="Proteomes" id="UP000294933"/>
    </source>
</evidence>
<evidence type="ECO:0000313" key="1">
    <source>
        <dbReference type="EMBL" id="TDL24410.1"/>
    </source>
</evidence>
<keyword evidence="2" id="KW-1185">Reference proteome</keyword>
<proteinExistence type="predicted"/>
<gene>
    <name evidence="1" type="ORF">BD410DRAFT_813898</name>
</gene>
<dbReference type="EMBL" id="ML170166">
    <property type="protein sequence ID" value="TDL24410.1"/>
    <property type="molecule type" value="Genomic_DNA"/>
</dbReference>
<dbReference type="VEuPathDB" id="FungiDB:BD410DRAFT_813898"/>